<dbReference type="WBParaSite" id="RSKR_0000713400.1">
    <property type="protein sequence ID" value="RSKR_0000713400.1"/>
    <property type="gene ID" value="RSKR_0000713400"/>
</dbReference>
<sequence length="274" mass="30954">MRSLSKSNFTSSDTPTRSDLSYVESNSFNYTPLPESHTRRRNDQEQAVAYASCSVNFNPNPSSMTQSLIIPKGGSRLNMDSQSDYRPYITQPYMIDTTTPKRIAPERRSSMYVNNKNTESPSSVDTSVGALYREDDDASTITEGFVQPMLHSPALRLRPNKSAHYLRQSASTSDAFARQDAYEREEDRPQYVTQRSSIHHQALRPTLLNLHQPPRSQSYVQLPGYINQAQNTTTYKPPRGYIQPTTFLDNKNHSSSQSSSGYVNLMLIIDPCPP</sequence>
<accession>A0AC35U392</accession>
<evidence type="ECO:0000313" key="2">
    <source>
        <dbReference type="WBParaSite" id="RSKR_0000713400.1"/>
    </source>
</evidence>
<organism evidence="1 2">
    <name type="scientific">Rhabditophanes sp. KR3021</name>
    <dbReference type="NCBI Taxonomy" id="114890"/>
    <lineage>
        <taxon>Eukaryota</taxon>
        <taxon>Metazoa</taxon>
        <taxon>Ecdysozoa</taxon>
        <taxon>Nematoda</taxon>
        <taxon>Chromadorea</taxon>
        <taxon>Rhabditida</taxon>
        <taxon>Tylenchina</taxon>
        <taxon>Panagrolaimomorpha</taxon>
        <taxon>Strongyloidoidea</taxon>
        <taxon>Alloionematidae</taxon>
        <taxon>Rhabditophanes</taxon>
    </lineage>
</organism>
<name>A0AC35U392_9BILA</name>
<proteinExistence type="predicted"/>
<evidence type="ECO:0000313" key="1">
    <source>
        <dbReference type="Proteomes" id="UP000095286"/>
    </source>
</evidence>
<protein>
    <submittedName>
        <fullName evidence="2">ZM domain-containing protein</fullName>
    </submittedName>
</protein>
<dbReference type="Proteomes" id="UP000095286">
    <property type="component" value="Unplaced"/>
</dbReference>
<reference evidence="2" key="1">
    <citation type="submission" date="2016-11" db="UniProtKB">
        <authorList>
            <consortium name="WormBaseParasite"/>
        </authorList>
    </citation>
    <scope>IDENTIFICATION</scope>
    <source>
        <strain evidence="2">KR3021</strain>
    </source>
</reference>